<dbReference type="AlphaFoldDB" id="A0A498BQV0"/>
<dbReference type="PROSITE" id="PS00449">
    <property type="entry name" value="ATPASE_A"/>
    <property type="match status" value="1"/>
</dbReference>
<dbReference type="GO" id="GO:0045259">
    <property type="term" value="C:proton-transporting ATP synthase complex"/>
    <property type="evidence" value="ECO:0007669"/>
    <property type="project" value="UniProtKB-KW"/>
</dbReference>
<evidence type="ECO:0000256" key="10">
    <source>
        <dbReference type="ARBA" id="ARBA00023136"/>
    </source>
</evidence>
<keyword evidence="11 12" id="KW-0066">ATP synthesis</keyword>
<dbReference type="SUPFAM" id="SSF81336">
    <property type="entry name" value="F1F0 ATP synthase subunit A"/>
    <property type="match status" value="1"/>
</dbReference>
<dbReference type="OrthoDB" id="9789241at2"/>
<comment type="similarity">
    <text evidence="2 12 13">Belongs to the ATPase A chain family.</text>
</comment>
<reference evidence="14 15" key="1">
    <citation type="submission" date="2018-10" db="EMBL/GenBank/DDBJ databases">
        <title>Genomic Encyclopedia of Type Strains, Phase IV (KMG-IV): sequencing the most valuable type-strain genomes for metagenomic binning, comparative biology and taxonomic classification.</title>
        <authorList>
            <person name="Goeker M."/>
        </authorList>
    </citation>
    <scope>NUCLEOTIDE SEQUENCE [LARGE SCALE GENOMIC DNA]</scope>
    <source>
        <strain evidence="14 15">DSM 12769</strain>
    </source>
</reference>
<evidence type="ECO:0000256" key="13">
    <source>
        <dbReference type="RuleBase" id="RU000483"/>
    </source>
</evidence>
<feature type="transmembrane region" description="Helical" evidence="12">
    <location>
        <begin position="85"/>
        <end position="108"/>
    </location>
</feature>
<dbReference type="Proteomes" id="UP000275461">
    <property type="component" value="Unassembled WGS sequence"/>
</dbReference>
<dbReference type="Gene3D" id="1.20.120.220">
    <property type="entry name" value="ATP synthase, F0 complex, subunit A"/>
    <property type="match status" value="1"/>
</dbReference>
<dbReference type="InterPro" id="IPR035908">
    <property type="entry name" value="F0_ATP_A_sf"/>
</dbReference>
<dbReference type="PRINTS" id="PR00123">
    <property type="entry name" value="ATPASEA"/>
</dbReference>
<dbReference type="NCBIfam" id="TIGR01131">
    <property type="entry name" value="ATP_synt_6_or_A"/>
    <property type="match status" value="1"/>
</dbReference>
<comment type="function">
    <text evidence="12 13">Key component of the proton channel; it plays a direct role in the translocation of protons across the membrane.</text>
</comment>
<protein>
    <recommendedName>
        <fullName evidence="12 13">ATP synthase subunit a</fullName>
    </recommendedName>
    <alternativeName>
        <fullName evidence="12">ATP synthase F0 sector subunit a</fullName>
    </alternativeName>
    <alternativeName>
        <fullName evidence="12">F-ATPase subunit 6</fullName>
    </alternativeName>
</protein>
<keyword evidence="5 12" id="KW-0138">CF(0)</keyword>
<organism evidence="14 15">
    <name type="scientific">Alkalispirillum mobile</name>
    <dbReference type="NCBI Taxonomy" id="85925"/>
    <lineage>
        <taxon>Bacteria</taxon>
        <taxon>Pseudomonadati</taxon>
        <taxon>Pseudomonadota</taxon>
        <taxon>Gammaproteobacteria</taxon>
        <taxon>Chromatiales</taxon>
        <taxon>Ectothiorhodospiraceae</taxon>
        <taxon>Alkalispirillum</taxon>
    </lineage>
</organism>
<evidence type="ECO:0000256" key="4">
    <source>
        <dbReference type="ARBA" id="ARBA00022475"/>
    </source>
</evidence>
<dbReference type="InterPro" id="IPR000568">
    <property type="entry name" value="ATP_synth_F0_asu"/>
</dbReference>
<evidence type="ECO:0000256" key="6">
    <source>
        <dbReference type="ARBA" id="ARBA00022692"/>
    </source>
</evidence>
<sequence length="255" mass="28777">MSGNTAIDYIQHHLTNLAVGEGYWTFHVDSLIMSFSLGALFCYLFWLGARTASPGVPTGLQNFVELMVEFVDKTVSETFQGKSRLIAPLSLTIFCWIFLMNLMDLVPIDMVPSLMLAAGVDYFKILPTVDLNVTFALSISVFFLIIVYSFKGKGAGGFVKELLFHPFGPWLLPFNLVLNVIELLAKPISLSLRLFGNMYAAELIFILISLLPWWIQWALGTPWAIFHILVIPLQAFIFMMLTIVYLSMANEHEEH</sequence>
<comment type="caution">
    <text evidence="14">The sequence shown here is derived from an EMBL/GenBank/DDBJ whole genome shotgun (WGS) entry which is preliminary data.</text>
</comment>
<evidence type="ECO:0000256" key="9">
    <source>
        <dbReference type="ARBA" id="ARBA00023065"/>
    </source>
</evidence>
<evidence type="ECO:0000313" key="15">
    <source>
        <dbReference type="Proteomes" id="UP000275461"/>
    </source>
</evidence>
<evidence type="ECO:0000256" key="11">
    <source>
        <dbReference type="ARBA" id="ARBA00023310"/>
    </source>
</evidence>
<keyword evidence="6 12" id="KW-0812">Transmembrane</keyword>
<accession>A0A498BQV0</accession>
<dbReference type="PANTHER" id="PTHR42823">
    <property type="entry name" value="ATP SYNTHASE SUBUNIT A, CHLOROPLASTIC"/>
    <property type="match status" value="1"/>
</dbReference>
<feature type="transmembrane region" description="Helical" evidence="12">
    <location>
        <begin position="162"/>
        <end position="185"/>
    </location>
</feature>
<dbReference type="PANTHER" id="PTHR42823:SF3">
    <property type="entry name" value="ATP SYNTHASE SUBUNIT A, CHLOROPLASTIC"/>
    <property type="match status" value="1"/>
</dbReference>
<keyword evidence="15" id="KW-1185">Reference proteome</keyword>
<dbReference type="EMBL" id="RCDA01000006">
    <property type="protein sequence ID" value="RLK46503.1"/>
    <property type="molecule type" value="Genomic_DNA"/>
</dbReference>
<feature type="transmembrane region" description="Helical" evidence="12">
    <location>
        <begin position="31"/>
        <end position="49"/>
    </location>
</feature>
<keyword evidence="9 12" id="KW-0406">Ion transport</keyword>
<keyword evidence="10 12" id="KW-0472">Membrane</keyword>
<keyword evidence="8 12" id="KW-1133">Transmembrane helix</keyword>
<evidence type="ECO:0000256" key="2">
    <source>
        <dbReference type="ARBA" id="ARBA00006810"/>
    </source>
</evidence>
<name>A0A498BQV0_9GAMM</name>
<feature type="transmembrane region" description="Helical" evidence="12">
    <location>
        <begin position="223"/>
        <end position="246"/>
    </location>
</feature>
<keyword evidence="4 12" id="KW-1003">Cell membrane</keyword>
<dbReference type="InterPro" id="IPR023011">
    <property type="entry name" value="ATP_synth_F0_asu_AS"/>
</dbReference>
<evidence type="ECO:0000313" key="14">
    <source>
        <dbReference type="EMBL" id="RLK46503.1"/>
    </source>
</evidence>
<evidence type="ECO:0000256" key="5">
    <source>
        <dbReference type="ARBA" id="ARBA00022547"/>
    </source>
</evidence>
<evidence type="ECO:0000256" key="7">
    <source>
        <dbReference type="ARBA" id="ARBA00022781"/>
    </source>
</evidence>
<evidence type="ECO:0000256" key="8">
    <source>
        <dbReference type="ARBA" id="ARBA00022989"/>
    </source>
</evidence>
<evidence type="ECO:0000256" key="1">
    <source>
        <dbReference type="ARBA" id="ARBA00004141"/>
    </source>
</evidence>
<dbReference type="InterPro" id="IPR045082">
    <property type="entry name" value="ATP_syn_F0_a_bact/chloroplast"/>
</dbReference>
<dbReference type="RefSeq" id="WP_121443140.1">
    <property type="nucleotide sequence ID" value="NZ_RCDA01000006.1"/>
</dbReference>
<keyword evidence="3 12" id="KW-0813">Transport</keyword>
<dbReference type="Pfam" id="PF00119">
    <property type="entry name" value="ATP-synt_A"/>
    <property type="match status" value="1"/>
</dbReference>
<comment type="subcellular location">
    <subcellularLocation>
        <location evidence="12 13">Cell membrane</location>
        <topology evidence="12 13">Multi-pass membrane protein</topology>
    </subcellularLocation>
    <subcellularLocation>
        <location evidence="1">Membrane</location>
        <topology evidence="1">Multi-pass membrane protein</topology>
    </subcellularLocation>
</comment>
<dbReference type="GO" id="GO:0005886">
    <property type="term" value="C:plasma membrane"/>
    <property type="evidence" value="ECO:0007669"/>
    <property type="project" value="UniProtKB-SubCell"/>
</dbReference>
<dbReference type="NCBIfam" id="NF004477">
    <property type="entry name" value="PRK05815.1-1"/>
    <property type="match status" value="1"/>
</dbReference>
<dbReference type="HAMAP" id="MF_01393">
    <property type="entry name" value="ATP_synth_a_bact"/>
    <property type="match status" value="1"/>
</dbReference>
<dbReference type="GO" id="GO:0042777">
    <property type="term" value="P:proton motive force-driven plasma membrane ATP synthesis"/>
    <property type="evidence" value="ECO:0007669"/>
    <property type="project" value="TreeGrafter"/>
</dbReference>
<dbReference type="GO" id="GO:0046933">
    <property type="term" value="F:proton-transporting ATP synthase activity, rotational mechanism"/>
    <property type="evidence" value="ECO:0007669"/>
    <property type="project" value="UniProtKB-UniRule"/>
</dbReference>
<proteinExistence type="inferred from homology"/>
<feature type="transmembrane region" description="Helical" evidence="12">
    <location>
        <begin position="129"/>
        <end position="150"/>
    </location>
</feature>
<keyword evidence="7 12" id="KW-0375">Hydrogen ion transport</keyword>
<feature type="transmembrane region" description="Helical" evidence="12">
    <location>
        <begin position="197"/>
        <end position="217"/>
    </location>
</feature>
<dbReference type="CDD" id="cd00310">
    <property type="entry name" value="ATP-synt_Fo_a_6"/>
    <property type="match status" value="1"/>
</dbReference>
<evidence type="ECO:0000256" key="12">
    <source>
        <dbReference type="HAMAP-Rule" id="MF_01393"/>
    </source>
</evidence>
<gene>
    <name evidence="12" type="primary">atpB</name>
    <name evidence="14" type="ORF">DFR31_2633</name>
</gene>
<dbReference type="FunFam" id="1.20.120.220:FF:000002">
    <property type="entry name" value="ATP synthase subunit a"/>
    <property type="match status" value="1"/>
</dbReference>
<evidence type="ECO:0000256" key="3">
    <source>
        <dbReference type="ARBA" id="ARBA00022448"/>
    </source>
</evidence>